<sequence length="731" mass="85415">MKTFPFSLFCLILFISSSCNEIKTIHIEYNSTIEQVAFAVSDLQSELISKNYTLCEKADFTIRFAIDESMNKSESYQINRSTRKELLILAPDANGLLYGGLELSELIRIGKDIHEIESISDQPYIAKRGIKFNIPLDIRTSSFDDSGDAAQENIAEMWNLKFWEEFFDNMARHRYNAISFWNAHPFSSMVKLDDYPNVALQDVCGTSIKPQENPGYWTVPEMPSIKTVANLKVLKKMSIDEKIIFWQKVMKQAKNRGIDVYFITWNICLNGAAPPGSNKEVGDKKGKYGITNDYRNKTSIDYLRKSVKQFIINYPDLTGLGVTAGENMRTPMNDDDKEKWLWDTYGEGIMDAKAVQPNREIKFIHRFWWTDMKKITKYWGDYPDQFDMSFKYAKARLYSSVNTPFHKPLLDWMAPQNLKSWWNLRNDDIFIHRWGDPEYVSNFIKNMPAEQTAGFHMGSDGYVWGREFISKNPESPRQLEINKHWFRFMLWGRMGYNPNIPEQRFKDILASKFPEVDADKLLYTWKSASKIIPQMNRFHWRDWDYMWSPETCMEIWNDLRSVDEFRTTATMEGSGILNPYDYVTADLNKMVIKGITPIMVADSLFYFANEAIEGGKQLSDENNSKELKQTILDAQSMGYLGEYYANKILAAVHLEYFKQTGDEKQKIKAVNRLRNAVTCWESYRDINVNRYKRQNLARLRTFDFNDQLKWVKKEVDMTKNAVSYSEEKAIN</sequence>
<evidence type="ECO:0000256" key="1">
    <source>
        <dbReference type="ARBA" id="ARBA00022801"/>
    </source>
</evidence>
<proteinExistence type="predicted"/>
<dbReference type="EMBL" id="JAKJSC010000001">
    <property type="protein sequence ID" value="MDE5417726.1"/>
    <property type="molecule type" value="Genomic_DNA"/>
</dbReference>
<gene>
    <name evidence="2" type="ORF">L3049_06870</name>
</gene>
<keyword evidence="3" id="KW-1185">Reference proteome</keyword>
<dbReference type="RefSeq" id="WP_275109065.1">
    <property type="nucleotide sequence ID" value="NZ_JAKJSC010000001.1"/>
</dbReference>
<dbReference type="PROSITE" id="PS51257">
    <property type="entry name" value="PROKAR_LIPOPROTEIN"/>
    <property type="match status" value="1"/>
</dbReference>
<keyword evidence="1" id="KW-0378">Hydrolase</keyword>
<accession>A0ABT5VQM3</accession>
<protein>
    <recommendedName>
        <fullName evidence="4">Carbohydrate-binding family 6 protein</fullName>
    </recommendedName>
</protein>
<reference evidence="2 3" key="1">
    <citation type="submission" date="2022-01" db="EMBL/GenBank/DDBJ databases">
        <title>Labilibaculum sp. nov, a marine bacterium isolated from Antarctica.</title>
        <authorList>
            <person name="Dai W."/>
        </authorList>
    </citation>
    <scope>NUCLEOTIDE SEQUENCE [LARGE SCALE GENOMIC DNA]</scope>
    <source>
        <strain evidence="2 3">DW002</strain>
    </source>
</reference>
<evidence type="ECO:0000313" key="3">
    <source>
        <dbReference type="Proteomes" id="UP001528920"/>
    </source>
</evidence>
<organism evidence="2 3">
    <name type="scientific">Paralabilibaculum antarcticum</name>
    <dbReference type="NCBI Taxonomy" id="2912572"/>
    <lineage>
        <taxon>Bacteria</taxon>
        <taxon>Pseudomonadati</taxon>
        <taxon>Bacteroidota</taxon>
        <taxon>Bacteroidia</taxon>
        <taxon>Marinilabiliales</taxon>
        <taxon>Marinifilaceae</taxon>
        <taxon>Paralabilibaculum</taxon>
    </lineage>
</organism>
<evidence type="ECO:0000313" key="2">
    <source>
        <dbReference type="EMBL" id="MDE5417726.1"/>
    </source>
</evidence>
<dbReference type="Proteomes" id="UP001528920">
    <property type="component" value="Unassembled WGS sequence"/>
</dbReference>
<dbReference type="SUPFAM" id="SSF55545">
    <property type="entry name" value="beta-N-acetylhexosaminidase-like domain"/>
    <property type="match status" value="1"/>
</dbReference>
<evidence type="ECO:0008006" key="4">
    <source>
        <dbReference type="Google" id="ProtNLM"/>
    </source>
</evidence>
<dbReference type="InterPro" id="IPR029018">
    <property type="entry name" value="Hex-like_dom2"/>
</dbReference>
<comment type="caution">
    <text evidence="2">The sequence shown here is derived from an EMBL/GenBank/DDBJ whole genome shotgun (WGS) entry which is preliminary data.</text>
</comment>
<name>A0ABT5VQM3_9BACT</name>